<dbReference type="EMBL" id="JAVDWE010000010">
    <property type="protein sequence ID" value="MDR7095673.1"/>
    <property type="molecule type" value="Genomic_DNA"/>
</dbReference>
<organism evidence="2 3">
    <name type="scientific">Hydrogenophaga laconesensis</name>
    <dbReference type="NCBI Taxonomy" id="1805971"/>
    <lineage>
        <taxon>Bacteria</taxon>
        <taxon>Pseudomonadati</taxon>
        <taxon>Pseudomonadota</taxon>
        <taxon>Betaproteobacteria</taxon>
        <taxon>Burkholderiales</taxon>
        <taxon>Comamonadaceae</taxon>
        <taxon>Hydrogenophaga</taxon>
    </lineage>
</organism>
<gene>
    <name evidence="2" type="ORF">J2X09_003425</name>
</gene>
<evidence type="ECO:0000313" key="3">
    <source>
        <dbReference type="Proteomes" id="UP001265550"/>
    </source>
</evidence>
<evidence type="ECO:0000256" key="1">
    <source>
        <dbReference type="SAM" id="MobiDB-lite"/>
    </source>
</evidence>
<proteinExistence type="predicted"/>
<name>A0ABU1VDW7_9BURK</name>
<dbReference type="Proteomes" id="UP001265550">
    <property type="component" value="Unassembled WGS sequence"/>
</dbReference>
<keyword evidence="3" id="KW-1185">Reference proteome</keyword>
<protein>
    <submittedName>
        <fullName evidence="2">Uncharacterized protein</fullName>
    </submittedName>
</protein>
<accession>A0ABU1VDW7</accession>
<dbReference type="RefSeq" id="WP_204732148.1">
    <property type="nucleotide sequence ID" value="NZ_JAVDWE010000010.1"/>
</dbReference>
<feature type="region of interest" description="Disordered" evidence="1">
    <location>
        <begin position="166"/>
        <end position="195"/>
    </location>
</feature>
<evidence type="ECO:0000313" key="2">
    <source>
        <dbReference type="EMBL" id="MDR7095673.1"/>
    </source>
</evidence>
<sequence>MTTPLHADPLITTMQLVGRTVRMVFSRREPERTRALAIELARSTSPCQGLDDPVRNWEPGLQIDRGLGRARRLQRLVNSPVWQSDHGSATPQDGKTPADNATDFLFAAVMNLMHQMPLSDEAHLFRLWYLATRAVTPPENATRLFGELRHLPPHQQLAAGARLLETLGTEGPRPTSPRSRPQPPHPVALPRHETP</sequence>
<reference evidence="2 3" key="1">
    <citation type="submission" date="2023-07" db="EMBL/GenBank/DDBJ databases">
        <title>Sorghum-associated microbial communities from plants grown in Nebraska, USA.</title>
        <authorList>
            <person name="Schachtman D."/>
        </authorList>
    </citation>
    <scope>NUCLEOTIDE SEQUENCE [LARGE SCALE GENOMIC DNA]</scope>
    <source>
        <strain evidence="2 3">BE240</strain>
    </source>
</reference>
<comment type="caution">
    <text evidence="2">The sequence shown here is derived from an EMBL/GenBank/DDBJ whole genome shotgun (WGS) entry which is preliminary data.</text>
</comment>